<dbReference type="InterPro" id="IPR009577">
    <property type="entry name" value="Sm_multidrug_ex"/>
</dbReference>
<evidence type="ECO:0000313" key="3">
    <source>
        <dbReference type="Proteomes" id="UP000229371"/>
    </source>
</evidence>
<dbReference type="PANTHER" id="PTHR36007:SF2">
    <property type="entry name" value="TRANSPORT PROTEIN-RELATED"/>
    <property type="match status" value="1"/>
</dbReference>
<dbReference type="Proteomes" id="UP000229371">
    <property type="component" value="Unassembled WGS sequence"/>
</dbReference>
<evidence type="ECO:0000313" key="2">
    <source>
        <dbReference type="EMBL" id="PIZ01126.1"/>
    </source>
</evidence>
<keyword evidence="1" id="KW-0812">Transmembrane</keyword>
<keyword evidence="1" id="KW-1133">Transmembrane helix</keyword>
<reference evidence="3" key="1">
    <citation type="submission" date="2017-09" db="EMBL/GenBank/DDBJ databases">
        <title>Depth-based differentiation of microbial function through sediment-hosted aquifers and enrichment of novel symbionts in the deep terrestrial subsurface.</title>
        <authorList>
            <person name="Probst A.J."/>
            <person name="Ladd B."/>
            <person name="Jarett J.K."/>
            <person name="Geller-Mcgrath D.E."/>
            <person name="Sieber C.M.K."/>
            <person name="Emerson J.B."/>
            <person name="Anantharaman K."/>
            <person name="Thomas B.C."/>
            <person name="Malmstrom R."/>
            <person name="Stieglmeier M."/>
            <person name="Klingl A."/>
            <person name="Woyke T."/>
            <person name="Ryan C.M."/>
            <person name="Banfield J.F."/>
        </authorList>
    </citation>
    <scope>NUCLEOTIDE SEQUENCE [LARGE SCALE GENOMIC DNA]</scope>
</reference>
<name>A0A2M7RPU1_9BACT</name>
<feature type="transmembrane region" description="Helical" evidence="1">
    <location>
        <begin position="21"/>
        <end position="43"/>
    </location>
</feature>
<feature type="transmembrane region" description="Helical" evidence="1">
    <location>
        <begin position="114"/>
        <end position="137"/>
    </location>
</feature>
<protein>
    <recommendedName>
        <fullName evidence="4">Ligand-binding protein SH3</fullName>
    </recommendedName>
</protein>
<accession>A0A2M7RPU1</accession>
<proteinExistence type="predicted"/>
<feature type="non-terminal residue" evidence="2">
    <location>
        <position position="1"/>
    </location>
</feature>
<evidence type="ECO:0008006" key="4">
    <source>
        <dbReference type="Google" id="ProtNLM"/>
    </source>
</evidence>
<organism evidence="2 3">
    <name type="scientific">bacterium (Candidatus Gribaldobacteria) CG_4_10_14_0_8_um_filter_33_9</name>
    <dbReference type="NCBI Taxonomy" id="2014266"/>
    <lineage>
        <taxon>Bacteria</taxon>
        <taxon>Candidatus Gribaldobacteria</taxon>
    </lineage>
</organism>
<dbReference type="EMBL" id="PFMI01000018">
    <property type="protein sequence ID" value="PIZ01126.1"/>
    <property type="molecule type" value="Genomic_DNA"/>
</dbReference>
<dbReference type="PANTHER" id="PTHR36007">
    <property type="entry name" value="TRANSPORT PROTEIN-RELATED"/>
    <property type="match status" value="1"/>
</dbReference>
<gene>
    <name evidence="2" type="ORF">COY61_00665</name>
</gene>
<dbReference type="Pfam" id="PF06695">
    <property type="entry name" value="Sm_multidrug_ex"/>
    <property type="match status" value="1"/>
</dbReference>
<comment type="caution">
    <text evidence="2">The sequence shown here is derived from an EMBL/GenBank/DDBJ whole genome shotgun (WGS) entry which is preliminary data.</text>
</comment>
<dbReference type="AlphaFoldDB" id="A0A2M7RPU1"/>
<feature type="transmembrane region" description="Helical" evidence="1">
    <location>
        <begin position="79"/>
        <end position="107"/>
    </location>
</feature>
<sequence length="172" mass="19406">TPIGELRVSLPMALAVYHLDWKLAFFLSVMGNLIPPALILYFMPFLSGWFSKKSKFCQNFFSWFFKRIKNEHKNKMEKYGALALIAFVAIPLPITGAWTGALIAFLFNIPFLKAFPLIAVGVVMAGIIVLGLTSAGMGIERYFGWQVLIGIILLLGIIWFFLKKIKKMKAKI</sequence>
<evidence type="ECO:0000256" key="1">
    <source>
        <dbReference type="SAM" id="Phobius"/>
    </source>
</evidence>
<feature type="transmembrane region" description="Helical" evidence="1">
    <location>
        <begin position="143"/>
        <end position="162"/>
    </location>
</feature>
<keyword evidence="1" id="KW-0472">Membrane</keyword>